<evidence type="ECO:0000256" key="1">
    <source>
        <dbReference type="SAM" id="Coils"/>
    </source>
</evidence>
<dbReference type="AlphaFoldDB" id="A0A4U1FA00"/>
<dbReference type="Gene3D" id="1.20.5.1160">
    <property type="entry name" value="Vasodilator-stimulated phosphoprotein"/>
    <property type="match status" value="1"/>
</dbReference>
<feature type="coiled-coil region" evidence="1">
    <location>
        <begin position="23"/>
        <end position="53"/>
    </location>
</feature>
<dbReference type="SUPFAM" id="SSF118370">
    <property type="entry name" value="Vasodilator-stimulated phosphoprotein, VASP, tetramerisation domain"/>
    <property type="match status" value="1"/>
</dbReference>
<feature type="non-terminal residue" evidence="4">
    <location>
        <position position="1"/>
    </location>
</feature>
<sequence>LLVSDPQQLQFTILDVPKRRFGLEKVKKKVKKMEEKKEEEEEEKKEFVDYGQKRLRSIYLMVTILNVLDTERKQDAECNIQILMPSQVKQFNSRVECKKVNKPEAKKQFKLEIKYISQTIVRFEEKKKNKTWDQNQGYQYNAYVVLGIHHEKYTEEMDNVMLLSNQGDFTSFVTVVQGQREKIKNNDGVEFFLLRVSVTGVLCFQFKDCKRQNIRSYKLTQGLEFTLHQETTQEHVMQTDQHVHWAVVGLDYVDLLQVLDTLPGQGERGEQGHAGLRVEEADGDGGVKQHLSGREGADGVRKVKGLLQRLNPWIKQDDAQDDDDDVEEEEDDEDDIIFKANKGYEHELQLKLFTKGGKAKALAKINKHEQEEKDGTGDEGTTRKLSYIIGKICFSNFLTFYIISKDTVIVVVVVKEEEKNKEKEKEEKKITLCDKKNYYTLYIKSRIFTDDLHGLVDCEARATAADASRAAETQTLRHAGDVTQTGLDPGSRHARRRLRDSVSGPSTSPLPAVATPGAGAEGPSRALPDPESAKPSEPRPKSAPSSQSSANGVQTEGLDYDRLKPNTLEEMRKEVTKLQEELIDAIRQELTKHSGFEIYKFPTAGSSKKEDNQPYMVPKEVVTTSQDCKLLLHRVETRSCSYSSVANKWGRHGDAIYCMDVSCGSADLGRPYQLGKPELQTSIQYITKYGAKMTLKIKAIN</sequence>
<evidence type="ECO:0000313" key="4">
    <source>
        <dbReference type="EMBL" id="TKC46365.1"/>
    </source>
</evidence>
<feature type="non-terminal residue" evidence="4">
    <location>
        <position position="701"/>
    </location>
</feature>
<dbReference type="Proteomes" id="UP000308365">
    <property type="component" value="Unassembled WGS sequence"/>
</dbReference>
<protein>
    <recommendedName>
        <fullName evidence="3">VASP tetramerisation domain-containing protein</fullName>
    </recommendedName>
</protein>
<name>A0A4U1FA00_MONMO</name>
<evidence type="ECO:0000256" key="2">
    <source>
        <dbReference type="SAM" id="MobiDB-lite"/>
    </source>
</evidence>
<accession>A0A4U1FA00</accession>
<dbReference type="EMBL" id="RWIC01000275">
    <property type="protein sequence ID" value="TKC46365.1"/>
    <property type="molecule type" value="Genomic_DNA"/>
</dbReference>
<feature type="compositionally biased region" description="Polar residues" evidence="2">
    <location>
        <begin position="543"/>
        <end position="554"/>
    </location>
</feature>
<evidence type="ECO:0000259" key="3">
    <source>
        <dbReference type="Pfam" id="PF08776"/>
    </source>
</evidence>
<gene>
    <name evidence="4" type="ORF">EI555_019637</name>
</gene>
<dbReference type="InterPro" id="IPR038023">
    <property type="entry name" value="VASP_sf"/>
</dbReference>
<proteinExistence type="predicted"/>
<keyword evidence="1" id="KW-0175">Coiled coil</keyword>
<comment type="caution">
    <text evidence="4">The sequence shown here is derived from an EMBL/GenBank/DDBJ whole genome shotgun (WGS) entry which is preliminary data.</text>
</comment>
<organism evidence="4 5">
    <name type="scientific">Monodon monoceros</name>
    <name type="common">Narwhal</name>
    <name type="synonym">Ceratodon monodon</name>
    <dbReference type="NCBI Taxonomy" id="40151"/>
    <lineage>
        <taxon>Eukaryota</taxon>
        <taxon>Metazoa</taxon>
        <taxon>Chordata</taxon>
        <taxon>Craniata</taxon>
        <taxon>Vertebrata</taxon>
        <taxon>Euteleostomi</taxon>
        <taxon>Mammalia</taxon>
        <taxon>Eutheria</taxon>
        <taxon>Laurasiatheria</taxon>
        <taxon>Artiodactyla</taxon>
        <taxon>Whippomorpha</taxon>
        <taxon>Cetacea</taxon>
        <taxon>Odontoceti</taxon>
        <taxon>Monodontidae</taxon>
        <taxon>Monodon</taxon>
    </lineage>
</organism>
<feature type="region of interest" description="Disordered" evidence="2">
    <location>
        <begin position="469"/>
        <end position="565"/>
    </location>
</feature>
<evidence type="ECO:0000313" key="5">
    <source>
        <dbReference type="Proteomes" id="UP000308365"/>
    </source>
</evidence>
<feature type="domain" description="VASP tetramerisation" evidence="3">
    <location>
        <begin position="558"/>
        <end position="592"/>
    </location>
</feature>
<dbReference type="InterPro" id="IPR014885">
    <property type="entry name" value="VASP_tetra"/>
</dbReference>
<dbReference type="Pfam" id="PF08776">
    <property type="entry name" value="VASP_tetra"/>
    <property type="match status" value="1"/>
</dbReference>
<feature type="compositionally biased region" description="Basic and acidic residues" evidence="2">
    <location>
        <begin position="531"/>
        <end position="540"/>
    </location>
</feature>
<reference evidence="5" key="1">
    <citation type="journal article" date="2019" name="IScience">
        <title>Narwhal Genome Reveals Long-Term Low Genetic Diversity despite Current Large Abundance Size.</title>
        <authorList>
            <person name="Westbury M.V."/>
            <person name="Petersen B."/>
            <person name="Garde E."/>
            <person name="Heide-Jorgensen M.P."/>
            <person name="Lorenzen E.D."/>
        </authorList>
    </citation>
    <scope>NUCLEOTIDE SEQUENCE [LARGE SCALE GENOMIC DNA]</scope>
</reference>